<dbReference type="GO" id="GO:0003677">
    <property type="term" value="F:DNA binding"/>
    <property type="evidence" value="ECO:0007669"/>
    <property type="project" value="InterPro"/>
</dbReference>
<protein>
    <submittedName>
        <fullName evidence="2">DNA-directed RNA polymerase subunit beta</fullName>
    </submittedName>
</protein>
<keyword evidence="3" id="KW-1185">Reference proteome</keyword>
<dbReference type="Proteomes" id="UP000248544">
    <property type="component" value="Unassembled WGS sequence"/>
</dbReference>
<name>A0A2W2DLC8_9ACTN</name>
<dbReference type="EMBL" id="POUA01000923">
    <property type="protein sequence ID" value="PZG12736.1"/>
    <property type="molecule type" value="Genomic_DNA"/>
</dbReference>
<evidence type="ECO:0000259" key="1">
    <source>
        <dbReference type="Pfam" id="PF04561"/>
    </source>
</evidence>
<dbReference type="SUPFAM" id="SSF64484">
    <property type="entry name" value="beta and beta-prime subunits of DNA dependent RNA-polymerase"/>
    <property type="match status" value="1"/>
</dbReference>
<evidence type="ECO:0000313" key="2">
    <source>
        <dbReference type="EMBL" id="PZG12736.1"/>
    </source>
</evidence>
<keyword evidence="2" id="KW-0240">DNA-directed RNA polymerase</keyword>
<keyword evidence="2" id="KW-0804">Transcription</keyword>
<organism evidence="2 3">
    <name type="scientific">Spongiactinospora gelatinilytica</name>
    <dbReference type="NCBI Taxonomy" id="2666298"/>
    <lineage>
        <taxon>Bacteria</taxon>
        <taxon>Bacillati</taxon>
        <taxon>Actinomycetota</taxon>
        <taxon>Actinomycetes</taxon>
        <taxon>Streptosporangiales</taxon>
        <taxon>Streptosporangiaceae</taxon>
        <taxon>Spongiactinospora</taxon>
    </lineage>
</organism>
<dbReference type="Pfam" id="PF04561">
    <property type="entry name" value="RNA_pol_Rpb2_2"/>
    <property type="match status" value="1"/>
</dbReference>
<sequence length="134" mass="14990">ELVRALGFGSDEEIIDIFGGSDSLDFTLDKDVHKNPEDSRVAESLKDIYERLRPGEPKTADSSRSLLTARFFDPKRYDMAPVGRYKVNKKLSLKTRLLGQTLAETLADPDTGEVIAQKGEMVNKDVMKKLAVFL</sequence>
<dbReference type="Gene3D" id="3.90.1110.10">
    <property type="entry name" value="RNA polymerase Rpb2, domain 2"/>
    <property type="match status" value="1"/>
</dbReference>
<accession>A0A2W2DLC8</accession>
<comment type="caution">
    <text evidence="2">The sequence shown here is derived from an EMBL/GenBank/DDBJ whole genome shotgun (WGS) entry which is preliminary data.</text>
</comment>
<feature type="domain" description="RNA polymerase Rpb2" evidence="1">
    <location>
        <begin position="2"/>
        <end position="95"/>
    </location>
</feature>
<dbReference type="InterPro" id="IPR007642">
    <property type="entry name" value="RNA_pol_Rpb2_2"/>
</dbReference>
<evidence type="ECO:0000313" key="3">
    <source>
        <dbReference type="Proteomes" id="UP000248544"/>
    </source>
</evidence>
<gene>
    <name evidence="2" type="ORF">C1I98_40020</name>
</gene>
<feature type="non-terminal residue" evidence="2">
    <location>
        <position position="134"/>
    </location>
</feature>
<feature type="non-terminal residue" evidence="2">
    <location>
        <position position="1"/>
    </location>
</feature>
<reference evidence="2 3" key="1">
    <citation type="submission" date="2018-01" db="EMBL/GenBank/DDBJ databases">
        <title>Draft genome sequence of Sphaerisporangium sp. 7K107.</title>
        <authorList>
            <person name="Sahin N."/>
            <person name="Saygin H."/>
            <person name="Ay H."/>
        </authorList>
    </citation>
    <scope>NUCLEOTIDE SEQUENCE [LARGE SCALE GENOMIC DNA]</scope>
    <source>
        <strain evidence="2 3">7K107</strain>
    </source>
</reference>
<dbReference type="GO" id="GO:0003899">
    <property type="term" value="F:DNA-directed RNA polymerase activity"/>
    <property type="evidence" value="ECO:0007669"/>
    <property type="project" value="InterPro"/>
</dbReference>
<dbReference type="GO" id="GO:0000428">
    <property type="term" value="C:DNA-directed RNA polymerase complex"/>
    <property type="evidence" value="ECO:0007669"/>
    <property type="project" value="UniProtKB-KW"/>
</dbReference>
<dbReference type="GO" id="GO:0006351">
    <property type="term" value="P:DNA-templated transcription"/>
    <property type="evidence" value="ECO:0007669"/>
    <property type="project" value="InterPro"/>
</dbReference>
<dbReference type="InterPro" id="IPR037034">
    <property type="entry name" value="RNA_pol_Rpb2_2_sf"/>
</dbReference>
<dbReference type="AlphaFoldDB" id="A0A2W2DLC8"/>
<proteinExistence type="predicted"/>